<gene>
    <name evidence="3" type="ORF">Ahy_B05g077076</name>
</gene>
<dbReference type="GO" id="GO:0005886">
    <property type="term" value="C:plasma membrane"/>
    <property type="evidence" value="ECO:0007669"/>
    <property type="project" value="TreeGrafter"/>
</dbReference>
<keyword evidence="1" id="KW-0812">Transmembrane</keyword>
<dbReference type="EMBL" id="SDMP01000015">
    <property type="protein sequence ID" value="RYR09051.1"/>
    <property type="molecule type" value="Genomic_DNA"/>
</dbReference>
<dbReference type="PANTHER" id="PTHR13018:SF100">
    <property type="entry name" value="CSC1-LIKE PROTEIN ERD4"/>
    <property type="match status" value="1"/>
</dbReference>
<dbReference type="InterPro" id="IPR003864">
    <property type="entry name" value="CSC1/OSCA1-like_7TM"/>
</dbReference>
<evidence type="ECO:0000256" key="1">
    <source>
        <dbReference type="SAM" id="Phobius"/>
    </source>
</evidence>
<sequence length="97" mass="11151">MTSILFVRFFVYYGLELSRLVPIILFHLKKKYLCKTDAEVKEAWAPRDLGYGTRVPGDMLIVTIVFCYSVIAPLIVPFGALYFGLGWLILRNQVKFS</sequence>
<protein>
    <recommendedName>
        <fullName evidence="2">CSC1/OSCA1-like 7TM region domain-containing protein</fullName>
    </recommendedName>
</protein>
<evidence type="ECO:0000259" key="2">
    <source>
        <dbReference type="Pfam" id="PF02714"/>
    </source>
</evidence>
<proteinExistence type="predicted"/>
<feature type="transmembrane region" description="Helical" evidence="1">
    <location>
        <begin position="59"/>
        <end position="90"/>
    </location>
</feature>
<keyword evidence="1" id="KW-1133">Transmembrane helix</keyword>
<organism evidence="3 4">
    <name type="scientific">Arachis hypogaea</name>
    <name type="common">Peanut</name>
    <dbReference type="NCBI Taxonomy" id="3818"/>
    <lineage>
        <taxon>Eukaryota</taxon>
        <taxon>Viridiplantae</taxon>
        <taxon>Streptophyta</taxon>
        <taxon>Embryophyta</taxon>
        <taxon>Tracheophyta</taxon>
        <taxon>Spermatophyta</taxon>
        <taxon>Magnoliopsida</taxon>
        <taxon>eudicotyledons</taxon>
        <taxon>Gunneridae</taxon>
        <taxon>Pentapetalae</taxon>
        <taxon>rosids</taxon>
        <taxon>fabids</taxon>
        <taxon>Fabales</taxon>
        <taxon>Fabaceae</taxon>
        <taxon>Papilionoideae</taxon>
        <taxon>50 kb inversion clade</taxon>
        <taxon>dalbergioids sensu lato</taxon>
        <taxon>Dalbergieae</taxon>
        <taxon>Pterocarpus clade</taxon>
        <taxon>Arachis</taxon>
    </lineage>
</organism>
<keyword evidence="4" id="KW-1185">Reference proteome</keyword>
<dbReference type="InterPro" id="IPR045122">
    <property type="entry name" value="Csc1-like"/>
</dbReference>
<evidence type="ECO:0000313" key="3">
    <source>
        <dbReference type="EMBL" id="RYR09051.1"/>
    </source>
</evidence>
<dbReference type="GO" id="GO:0005227">
    <property type="term" value="F:calcium-activated cation channel activity"/>
    <property type="evidence" value="ECO:0007669"/>
    <property type="project" value="InterPro"/>
</dbReference>
<dbReference type="Proteomes" id="UP000289738">
    <property type="component" value="Chromosome B05"/>
</dbReference>
<feature type="domain" description="CSC1/OSCA1-like 7TM region" evidence="2">
    <location>
        <begin position="3"/>
        <end position="96"/>
    </location>
</feature>
<name>A0A444Z4C3_ARAHY</name>
<reference evidence="3 4" key="1">
    <citation type="submission" date="2019-01" db="EMBL/GenBank/DDBJ databases">
        <title>Sequencing of cultivated peanut Arachis hypogaea provides insights into genome evolution and oil improvement.</title>
        <authorList>
            <person name="Chen X."/>
        </authorList>
    </citation>
    <scope>NUCLEOTIDE SEQUENCE [LARGE SCALE GENOMIC DNA]</scope>
    <source>
        <strain evidence="4">cv. Fuhuasheng</strain>
        <tissue evidence="3">Leaves</tissue>
    </source>
</reference>
<keyword evidence="1" id="KW-0472">Membrane</keyword>
<evidence type="ECO:0000313" key="4">
    <source>
        <dbReference type="Proteomes" id="UP000289738"/>
    </source>
</evidence>
<dbReference type="PANTHER" id="PTHR13018">
    <property type="entry name" value="PROBABLE MEMBRANE PROTEIN DUF221-RELATED"/>
    <property type="match status" value="1"/>
</dbReference>
<dbReference type="AlphaFoldDB" id="A0A444Z4C3"/>
<accession>A0A444Z4C3</accession>
<comment type="caution">
    <text evidence="3">The sequence shown here is derived from an EMBL/GenBank/DDBJ whole genome shotgun (WGS) entry which is preliminary data.</text>
</comment>
<dbReference type="Pfam" id="PF02714">
    <property type="entry name" value="RSN1_7TM"/>
    <property type="match status" value="1"/>
</dbReference>